<gene>
    <name evidence="2" type="ORF">AKJ09_02173</name>
</gene>
<evidence type="ECO:0000259" key="1">
    <source>
        <dbReference type="Pfam" id="PF12680"/>
    </source>
</evidence>
<dbReference type="SUPFAM" id="SSF54427">
    <property type="entry name" value="NTF2-like"/>
    <property type="match status" value="1"/>
</dbReference>
<feature type="domain" description="SnoaL-like" evidence="1">
    <location>
        <begin position="11"/>
        <end position="119"/>
    </location>
</feature>
<dbReference type="STRING" id="1391654.AKJ09_02173"/>
<keyword evidence="3" id="KW-1185">Reference proteome</keyword>
<protein>
    <recommendedName>
        <fullName evidence="1">SnoaL-like domain-containing protein</fullName>
    </recommendedName>
</protein>
<dbReference type="RefSeq" id="WP_146646946.1">
    <property type="nucleotide sequence ID" value="NZ_CP012333.1"/>
</dbReference>
<reference evidence="2 3" key="1">
    <citation type="submission" date="2015-08" db="EMBL/GenBank/DDBJ databases">
        <authorList>
            <person name="Babu N.S."/>
            <person name="Beckwith C.J."/>
            <person name="Beseler K.G."/>
            <person name="Brison A."/>
            <person name="Carone J.V."/>
            <person name="Caskin T.P."/>
            <person name="Diamond M."/>
            <person name="Durham M.E."/>
            <person name="Foxe J.M."/>
            <person name="Go M."/>
            <person name="Henderson B.A."/>
            <person name="Jones I.B."/>
            <person name="McGettigan J.A."/>
            <person name="Micheletti S.J."/>
            <person name="Nasrallah M.E."/>
            <person name="Ortiz D."/>
            <person name="Piller C.R."/>
            <person name="Privatt S.R."/>
            <person name="Schneider S.L."/>
            <person name="Sharp S."/>
            <person name="Smith T.C."/>
            <person name="Stanton J.D."/>
            <person name="Ullery H.E."/>
            <person name="Wilson R.J."/>
            <person name="Serrano M.G."/>
            <person name="Buck G."/>
            <person name="Lee V."/>
            <person name="Wang Y."/>
            <person name="Carvalho R."/>
            <person name="Voegtly L."/>
            <person name="Shi R."/>
            <person name="Duckworth R."/>
            <person name="Johnson A."/>
            <person name="Loviza R."/>
            <person name="Walstead R."/>
            <person name="Shah Z."/>
            <person name="Kiflezghi M."/>
            <person name="Wade K."/>
            <person name="Ball S.L."/>
            <person name="Bradley K.W."/>
            <person name="Asai D.J."/>
            <person name="Bowman C.A."/>
            <person name="Russell D.A."/>
            <person name="Pope W.H."/>
            <person name="Jacobs-Sera D."/>
            <person name="Hendrix R.W."/>
            <person name="Hatfull G.F."/>
        </authorList>
    </citation>
    <scope>NUCLEOTIDE SEQUENCE [LARGE SCALE GENOMIC DNA]</scope>
    <source>
        <strain evidence="2 3">DSM 27648</strain>
    </source>
</reference>
<evidence type="ECO:0000313" key="3">
    <source>
        <dbReference type="Proteomes" id="UP000064967"/>
    </source>
</evidence>
<dbReference type="Pfam" id="PF12680">
    <property type="entry name" value="SnoaL_2"/>
    <property type="match status" value="1"/>
</dbReference>
<dbReference type="AlphaFoldDB" id="A0A0K1PQW6"/>
<evidence type="ECO:0000313" key="2">
    <source>
        <dbReference type="EMBL" id="AKU95509.1"/>
    </source>
</evidence>
<dbReference type="Gene3D" id="3.10.450.50">
    <property type="match status" value="1"/>
</dbReference>
<organism evidence="2 3">
    <name type="scientific">Labilithrix luteola</name>
    <dbReference type="NCBI Taxonomy" id="1391654"/>
    <lineage>
        <taxon>Bacteria</taxon>
        <taxon>Pseudomonadati</taxon>
        <taxon>Myxococcota</taxon>
        <taxon>Polyangia</taxon>
        <taxon>Polyangiales</taxon>
        <taxon>Labilitrichaceae</taxon>
        <taxon>Labilithrix</taxon>
    </lineage>
</organism>
<dbReference type="KEGG" id="llu:AKJ09_02173"/>
<sequence length="154" mass="17762">MYHFIVKQRVKTIFERLNRGDFEFILRQFSPAAEHWFSGQHALSGVRRKPELRDKWYQRLAAVFPGLQFEVQKIVVSGWPWRTFVAVEWKDRVFDIKGIELTPNQGMFMLTLSWGRAVEFHVYCDTQGLAQNLEVIAGQGLAQAALPAISEAHG</sequence>
<dbReference type="Proteomes" id="UP000064967">
    <property type="component" value="Chromosome"/>
</dbReference>
<name>A0A0K1PQW6_9BACT</name>
<dbReference type="OrthoDB" id="2988503at2"/>
<accession>A0A0K1PQW6</accession>
<dbReference type="InterPro" id="IPR032710">
    <property type="entry name" value="NTF2-like_dom_sf"/>
</dbReference>
<dbReference type="EMBL" id="CP012333">
    <property type="protein sequence ID" value="AKU95509.1"/>
    <property type="molecule type" value="Genomic_DNA"/>
</dbReference>
<proteinExistence type="predicted"/>
<dbReference type="InterPro" id="IPR037401">
    <property type="entry name" value="SnoaL-like"/>
</dbReference>
<dbReference type="PATRIC" id="fig|1391654.3.peg.2189"/>